<sequence>MTDEHAHPLGDALAAAVRAHQPSGTDGEREALAAFRAARDTGALAAAPRPSDDWRPRRGRSRWSARAAVGAVLASLTVGGVAVAGIGSVATTDEPRERSRPASTVAPVLPAPSATPAPRTSAAAVPERDAFSASPEQTRDQRARCKAYENGHGLNRSERATEGCATPTATPVHGKAADRGTSGAAADRTPPGVGHGRGKNDKGGKGEEK</sequence>
<dbReference type="EMBL" id="CP159534">
    <property type="protein sequence ID" value="XCJ72829.1"/>
    <property type="molecule type" value="Genomic_DNA"/>
</dbReference>
<protein>
    <submittedName>
        <fullName evidence="3">Uncharacterized protein</fullName>
    </submittedName>
</protein>
<dbReference type="RefSeq" id="WP_353944347.1">
    <property type="nucleotide sequence ID" value="NZ_CP159534.1"/>
</dbReference>
<feature type="compositionally biased region" description="Basic and acidic residues" evidence="1">
    <location>
        <begin position="137"/>
        <end position="161"/>
    </location>
</feature>
<keyword evidence="2" id="KW-0472">Membrane</keyword>
<evidence type="ECO:0000313" key="3">
    <source>
        <dbReference type="EMBL" id="XCJ72829.1"/>
    </source>
</evidence>
<accession>A0AAU8IX01</accession>
<proteinExistence type="predicted"/>
<gene>
    <name evidence="3" type="ORF">ABII15_23970</name>
</gene>
<keyword evidence="2" id="KW-0812">Transmembrane</keyword>
<name>A0AAU8IX01_9ACTN</name>
<dbReference type="KEGG" id="stac:ABII15_23970"/>
<feature type="region of interest" description="Disordered" evidence="1">
    <location>
        <begin position="40"/>
        <end position="65"/>
    </location>
</feature>
<feature type="compositionally biased region" description="Basic and acidic residues" evidence="1">
    <location>
        <begin position="198"/>
        <end position="209"/>
    </location>
</feature>
<dbReference type="AlphaFoldDB" id="A0AAU8IX01"/>
<evidence type="ECO:0000256" key="2">
    <source>
        <dbReference type="SAM" id="Phobius"/>
    </source>
</evidence>
<evidence type="ECO:0000256" key="1">
    <source>
        <dbReference type="SAM" id="MobiDB-lite"/>
    </source>
</evidence>
<organism evidence="3">
    <name type="scientific">Streptomyces tabacisoli</name>
    <dbReference type="NCBI Taxonomy" id="3156398"/>
    <lineage>
        <taxon>Bacteria</taxon>
        <taxon>Bacillati</taxon>
        <taxon>Actinomycetota</taxon>
        <taxon>Actinomycetes</taxon>
        <taxon>Kitasatosporales</taxon>
        <taxon>Streptomycetaceae</taxon>
        <taxon>Streptomyces</taxon>
    </lineage>
</organism>
<keyword evidence="2" id="KW-1133">Transmembrane helix</keyword>
<feature type="transmembrane region" description="Helical" evidence="2">
    <location>
        <begin position="67"/>
        <end position="90"/>
    </location>
</feature>
<reference evidence="3" key="1">
    <citation type="submission" date="2024-06" db="EMBL/GenBank/DDBJ databases">
        <title>Streptomyces sp. strain HUAS MG91 genome sequences.</title>
        <authorList>
            <person name="Mo P."/>
        </authorList>
    </citation>
    <scope>NUCLEOTIDE SEQUENCE</scope>
    <source>
        <strain evidence="3">HUAS MG91</strain>
    </source>
</reference>
<feature type="region of interest" description="Disordered" evidence="1">
    <location>
        <begin position="87"/>
        <end position="209"/>
    </location>
</feature>
<feature type="compositionally biased region" description="Low complexity" evidence="1">
    <location>
        <begin position="40"/>
        <end position="49"/>
    </location>
</feature>